<reference evidence="7" key="1">
    <citation type="journal article" date="2023" name="Commun. Biol.">
        <title>Genome analysis of Parmales, the sister group of diatoms, reveals the evolutionary specialization of diatoms from phago-mixotrophs to photoautotrophs.</title>
        <authorList>
            <person name="Ban H."/>
            <person name="Sato S."/>
            <person name="Yoshikawa S."/>
            <person name="Yamada K."/>
            <person name="Nakamura Y."/>
            <person name="Ichinomiya M."/>
            <person name="Sato N."/>
            <person name="Blanc-Mathieu R."/>
            <person name="Endo H."/>
            <person name="Kuwata A."/>
            <person name="Ogata H."/>
        </authorList>
    </citation>
    <scope>NUCLEOTIDE SEQUENCE [LARGE SCALE GENOMIC DNA]</scope>
</reference>
<keyword evidence="4" id="KW-0862">Zinc</keyword>
<feature type="domain" description="Peptidase M20 dimerisation" evidence="5">
    <location>
        <begin position="219"/>
        <end position="342"/>
    </location>
</feature>
<dbReference type="InterPro" id="IPR052083">
    <property type="entry name" value="Aminoacylase-1_M20A"/>
</dbReference>
<gene>
    <name evidence="6" type="ORF">TrCOL_g8600</name>
</gene>
<comment type="cofactor">
    <cofactor evidence="4">
        <name>Zn(2+)</name>
        <dbReference type="ChEBI" id="CHEBI:29105"/>
    </cofactor>
    <text evidence="4">Binds 2 Zn(2+) ions per subunit.</text>
</comment>
<keyword evidence="4" id="KW-0479">Metal-binding</keyword>
<protein>
    <recommendedName>
        <fullName evidence="5">Peptidase M20 dimerisation domain-containing protein</fullName>
    </recommendedName>
</protein>
<sequence length="463" mass="50729">MYAWVQSDVCLGSKRKILLTYLTTSRKQAELLSELIKFKTVSALGPSNGEYTKCADFILSYVKESIPNSFLIGDRKAPVVVAEWTGEDNTLGPILLNCHYDVVPAGDLTAWDKCEPFGGEIKDGKVWGRGAQDMKCVVAQYMLALKRLADDGSFKPLRTIIFTAVPDEEIGGAGMADFLASDYYNDIVIGRMGGIALALDEGLASEDETYSVFYGERLPWWIEVTAKGNTGHGSRFIEPTAMEQIIKISQRALDFRKEQKDLLHGSGSHAGCSHAVAAAKKKTLGDVTSLNITTMQAGVDAGNGSLAKNVIPPVAKATFDIRISPHMNPDEMKDKLDGWCQECSLENEENVGGITWGFIGHGNDYKIHSTTSTDTKINPMYKHFVDGVKLSGISVVPAVFPAATDSRFLRALGIRALGFSPMRNSEILLHEYNENLKVSVFEEGLEVYVKLIEHITMQPDGDD</sequence>
<dbReference type="InterPro" id="IPR011650">
    <property type="entry name" value="Peptidase_M20_dimer"/>
</dbReference>
<evidence type="ECO:0000313" key="7">
    <source>
        <dbReference type="Proteomes" id="UP001165065"/>
    </source>
</evidence>
<evidence type="ECO:0000313" key="6">
    <source>
        <dbReference type="EMBL" id="GMI38675.1"/>
    </source>
</evidence>
<keyword evidence="7" id="KW-1185">Reference proteome</keyword>
<name>A0A9W7L7L3_9STRA</name>
<feature type="active site" description="Proton acceptor" evidence="3">
    <location>
        <position position="168"/>
    </location>
</feature>
<feature type="binding site" evidence="4">
    <location>
        <position position="99"/>
    </location>
    <ligand>
        <name>Zn(2+)</name>
        <dbReference type="ChEBI" id="CHEBI:29105"/>
        <label>1</label>
    </ligand>
</feature>
<dbReference type="OrthoDB" id="3064516at2759"/>
<feature type="binding site" evidence="4">
    <location>
        <position position="133"/>
    </location>
    <ligand>
        <name>Zn(2+)</name>
        <dbReference type="ChEBI" id="CHEBI:29105"/>
        <label>1</label>
    </ligand>
</feature>
<dbReference type="InterPro" id="IPR036264">
    <property type="entry name" value="Bact_exopeptidase_dim_dom"/>
</dbReference>
<comment type="caution">
    <text evidence="6">The sequence shown here is derived from an EMBL/GenBank/DDBJ whole genome shotgun (WGS) entry which is preliminary data.</text>
</comment>
<dbReference type="SUPFAM" id="SSF55031">
    <property type="entry name" value="Bacterial exopeptidase dimerisation domain"/>
    <property type="match status" value="1"/>
</dbReference>
<dbReference type="GO" id="GO:0004046">
    <property type="term" value="F:aminoacylase activity"/>
    <property type="evidence" value="ECO:0007669"/>
    <property type="project" value="TreeGrafter"/>
</dbReference>
<evidence type="ECO:0000256" key="3">
    <source>
        <dbReference type="PIRSR" id="PIRSR036696-1"/>
    </source>
</evidence>
<dbReference type="SUPFAM" id="SSF53187">
    <property type="entry name" value="Zn-dependent exopeptidases"/>
    <property type="match status" value="1"/>
</dbReference>
<dbReference type="InterPro" id="IPR001261">
    <property type="entry name" value="ArgE/DapE_CS"/>
</dbReference>
<dbReference type="PIRSF" id="PIRSF036696">
    <property type="entry name" value="ACY-1"/>
    <property type="match status" value="1"/>
</dbReference>
<comment type="similarity">
    <text evidence="1">Belongs to the peptidase M20A family.</text>
</comment>
<dbReference type="PANTHER" id="PTHR45892:SF1">
    <property type="entry name" value="AMINOACYLASE-1"/>
    <property type="match status" value="1"/>
</dbReference>
<dbReference type="Gene3D" id="1.10.150.900">
    <property type="match status" value="1"/>
</dbReference>
<proteinExistence type="inferred from homology"/>
<dbReference type="PROSITE" id="PS00759">
    <property type="entry name" value="ARGE_DAPE_CPG2_2"/>
    <property type="match status" value="1"/>
</dbReference>
<dbReference type="GO" id="GO:0046872">
    <property type="term" value="F:metal ion binding"/>
    <property type="evidence" value="ECO:0007669"/>
    <property type="project" value="UniProtKB-KW"/>
</dbReference>
<organism evidence="6 7">
    <name type="scientific">Triparma columacea</name>
    <dbReference type="NCBI Taxonomy" id="722753"/>
    <lineage>
        <taxon>Eukaryota</taxon>
        <taxon>Sar</taxon>
        <taxon>Stramenopiles</taxon>
        <taxon>Ochrophyta</taxon>
        <taxon>Bolidophyceae</taxon>
        <taxon>Parmales</taxon>
        <taxon>Triparmaceae</taxon>
        <taxon>Triparma</taxon>
    </lineage>
</organism>
<evidence type="ECO:0000256" key="1">
    <source>
        <dbReference type="ARBA" id="ARBA00006247"/>
    </source>
</evidence>
<dbReference type="PANTHER" id="PTHR45892">
    <property type="entry name" value="AMINOACYLASE-1"/>
    <property type="match status" value="1"/>
</dbReference>
<evidence type="ECO:0000256" key="4">
    <source>
        <dbReference type="PIRSR" id="PIRSR036696-2"/>
    </source>
</evidence>
<evidence type="ECO:0000256" key="2">
    <source>
        <dbReference type="ARBA" id="ARBA00022801"/>
    </source>
</evidence>
<dbReference type="Pfam" id="PF01546">
    <property type="entry name" value="Peptidase_M20"/>
    <property type="match status" value="1"/>
</dbReference>
<dbReference type="InterPro" id="IPR002933">
    <property type="entry name" value="Peptidase_M20"/>
</dbReference>
<feature type="binding site" evidence="4">
    <location>
        <position position="133"/>
    </location>
    <ligand>
        <name>Zn(2+)</name>
        <dbReference type="ChEBI" id="CHEBI:29105"/>
        <label>2</label>
    </ligand>
</feature>
<dbReference type="Pfam" id="PF07687">
    <property type="entry name" value="M20_dimer"/>
    <property type="match status" value="1"/>
</dbReference>
<feature type="active site" evidence="3">
    <location>
        <position position="101"/>
    </location>
</feature>
<dbReference type="Gene3D" id="3.30.70.360">
    <property type="match status" value="1"/>
</dbReference>
<keyword evidence="2" id="KW-0378">Hydrolase</keyword>
<feature type="binding site" evidence="4">
    <location>
        <position position="201"/>
    </location>
    <ligand>
        <name>Zn(2+)</name>
        <dbReference type="ChEBI" id="CHEBI:29105"/>
        <label>1</label>
    </ligand>
</feature>
<evidence type="ECO:0000259" key="5">
    <source>
        <dbReference type="Pfam" id="PF07687"/>
    </source>
</evidence>
<accession>A0A9W7L7L3</accession>
<dbReference type="Gene3D" id="3.40.630.10">
    <property type="entry name" value="Zn peptidases"/>
    <property type="match status" value="1"/>
</dbReference>
<dbReference type="EMBL" id="BRYA01000090">
    <property type="protein sequence ID" value="GMI38675.1"/>
    <property type="molecule type" value="Genomic_DNA"/>
</dbReference>
<feature type="binding site" evidence="4">
    <location>
        <position position="430"/>
    </location>
    <ligand>
        <name>Zn(2+)</name>
        <dbReference type="ChEBI" id="CHEBI:29105"/>
        <label>2</label>
    </ligand>
</feature>
<feature type="binding site" evidence="4">
    <location>
        <position position="169"/>
    </location>
    <ligand>
        <name>Zn(2+)</name>
        <dbReference type="ChEBI" id="CHEBI:29105"/>
        <label>2</label>
    </ligand>
</feature>
<dbReference type="Proteomes" id="UP001165065">
    <property type="component" value="Unassembled WGS sequence"/>
</dbReference>
<dbReference type="AlphaFoldDB" id="A0A9W7L7L3"/>